<keyword evidence="3" id="KW-1185">Reference proteome</keyword>
<protein>
    <submittedName>
        <fullName evidence="2">Uncharacterized protein</fullName>
    </submittedName>
</protein>
<organism evidence="2 3">
    <name type="scientific">Streptomyces globosus</name>
    <dbReference type="NCBI Taxonomy" id="68209"/>
    <lineage>
        <taxon>Bacteria</taxon>
        <taxon>Bacillati</taxon>
        <taxon>Actinomycetota</taxon>
        <taxon>Actinomycetes</taxon>
        <taxon>Kitasatosporales</taxon>
        <taxon>Streptomycetaceae</taxon>
        <taxon>Streptomyces</taxon>
    </lineage>
</organism>
<sequence>MAVSFSDGYGGEGAAPAMRAPGGNGGHQHRAGRGLDGHRTTDTGARGAGQETGGLGPVPRGRTGAMAARHGLGRVREW</sequence>
<feature type="compositionally biased region" description="Gly residues" evidence="1">
    <location>
        <begin position="46"/>
        <end position="56"/>
    </location>
</feature>
<evidence type="ECO:0000313" key="2">
    <source>
        <dbReference type="EMBL" id="AXE24110.1"/>
    </source>
</evidence>
<dbReference type="Proteomes" id="UP000252004">
    <property type="component" value="Chromosome"/>
</dbReference>
<evidence type="ECO:0000256" key="1">
    <source>
        <dbReference type="SAM" id="MobiDB-lite"/>
    </source>
</evidence>
<feature type="region of interest" description="Disordered" evidence="1">
    <location>
        <begin position="1"/>
        <end position="78"/>
    </location>
</feature>
<gene>
    <name evidence="2" type="ORF">C0216_12165</name>
</gene>
<reference evidence="2 3" key="1">
    <citation type="submission" date="2018-01" db="EMBL/GenBank/DDBJ databases">
        <title>Draft genome Sequence of streptomyces globosus LZH-48.</title>
        <authorList>
            <person name="Ran K."/>
            <person name="Li Z."/>
            <person name="Wei S."/>
            <person name="Dong R."/>
        </authorList>
    </citation>
    <scope>NUCLEOTIDE SEQUENCE [LARGE SCALE GENOMIC DNA]</scope>
    <source>
        <strain evidence="2 3">LZH-48</strain>
    </source>
</reference>
<dbReference type="EMBL" id="CP030862">
    <property type="protein sequence ID" value="AXE24110.1"/>
    <property type="molecule type" value="Genomic_DNA"/>
</dbReference>
<dbReference type="AlphaFoldDB" id="A0A344TZN9"/>
<accession>A0A344TZN9</accession>
<proteinExistence type="predicted"/>
<name>A0A344TZN9_9ACTN</name>
<dbReference type="KEGG" id="sgz:C0216_12165"/>
<evidence type="ECO:0000313" key="3">
    <source>
        <dbReference type="Proteomes" id="UP000252004"/>
    </source>
</evidence>